<dbReference type="InterPro" id="IPR014001">
    <property type="entry name" value="Helicase_ATP-bd"/>
</dbReference>
<dbReference type="Gene3D" id="3.90.1570.50">
    <property type="match status" value="1"/>
</dbReference>
<evidence type="ECO:0000256" key="7">
    <source>
        <dbReference type="ARBA" id="ARBA00022759"/>
    </source>
</evidence>
<keyword evidence="6" id="KW-0680">Restriction system</keyword>
<dbReference type="EC" id="3.1.21.3" evidence="3"/>
<dbReference type="InterPro" id="IPR051268">
    <property type="entry name" value="Type-I_R_enzyme_R_subunit"/>
</dbReference>
<dbReference type="GO" id="GO:0003677">
    <property type="term" value="F:DNA binding"/>
    <property type="evidence" value="ECO:0007669"/>
    <property type="project" value="UniProtKB-KW"/>
</dbReference>
<dbReference type="Proteomes" id="UP000644507">
    <property type="component" value="Unassembled WGS sequence"/>
</dbReference>
<evidence type="ECO:0000256" key="3">
    <source>
        <dbReference type="ARBA" id="ARBA00012654"/>
    </source>
</evidence>
<keyword evidence="5" id="KW-0547">Nucleotide-binding</keyword>
<organism evidence="12 13">
    <name type="scientific">Roseibacillus persicicus</name>
    <dbReference type="NCBI Taxonomy" id="454148"/>
    <lineage>
        <taxon>Bacteria</taxon>
        <taxon>Pseudomonadati</taxon>
        <taxon>Verrucomicrobiota</taxon>
        <taxon>Verrucomicrobiia</taxon>
        <taxon>Verrucomicrobiales</taxon>
        <taxon>Verrucomicrobiaceae</taxon>
        <taxon>Roseibacillus</taxon>
    </lineage>
</organism>
<dbReference type="SMART" id="SM00487">
    <property type="entry name" value="DEXDc"/>
    <property type="match status" value="1"/>
</dbReference>
<proteinExistence type="inferred from homology"/>
<evidence type="ECO:0000256" key="5">
    <source>
        <dbReference type="ARBA" id="ARBA00022741"/>
    </source>
</evidence>
<evidence type="ECO:0000256" key="1">
    <source>
        <dbReference type="ARBA" id="ARBA00000851"/>
    </source>
</evidence>
<accession>A0A918WMW4</accession>
<dbReference type="PROSITE" id="PS51192">
    <property type="entry name" value="HELICASE_ATP_BIND_1"/>
    <property type="match status" value="1"/>
</dbReference>
<dbReference type="InterPro" id="IPR040980">
    <property type="entry name" value="SWI2_SNF2"/>
</dbReference>
<dbReference type="Pfam" id="PF04313">
    <property type="entry name" value="HSDR_N"/>
    <property type="match status" value="1"/>
</dbReference>
<evidence type="ECO:0000256" key="9">
    <source>
        <dbReference type="ARBA" id="ARBA00022840"/>
    </source>
</evidence>
<comment type="caution">
    <text evidence="12">The sequence shown here is derived from an EMBL/GenBank/DDBJ whole genome shotgun (WGS) entry which is preliminary data.</text>
</comment>
<dbReference type="InterPro" id="IPR027417">
    <property type="entry name" value="P-loop_NTPase"/>
</dbReference>
<evidence type="ECO:0000256" key="2">
    <source>
        <dbReference type="ARBA" id="ARBA00008598"/>
    </source>
</evidence>
<dbReference type="Gene3D" id="3.40.50.300">
    <property type="entry name" value="P-loop containing nucleotide triphosphate hydrolases"/>
    <property type="match status" value="2"/>
</dbReference>
<protein>
    <recommendedName>
        <fullName evidence="3">type I site-specific deoxyribonuclease</fullName>
        <ecNumber evidence="3">3.1.21.3</ecNumber>
    </recommendedName>
</protein>
<gene>
    <name evidence="12" type="ORF">GCM10007100_28910</name>
</gene>
<evidence type="ECO:0000256" key="4">
    <source>
        <dbReference type="ARBA" id="ARBA00022722"/>
    </source>
</evidence>
<evidence type="ECO:0000313" key="12">
    <source>
        <dbReference type="EMBL" id="GHC59862.1"/>
    </source>
</evidence>
<keyword evidence="10" id="KW-0238">DNA-binding</keyword>
<dbReference type="AlphaFoldDB" id="A0A918WMW4"/>
<keyword evidence="7 12" id="KW-0255">Endonuclease</keyword>
<dbReference type="EMBL" id="BMXI01000012">
    <property type="protein sequence ID" value="GHC59862.1"/>
    <property type="molecule type" value="Genomic_DNA"/>
</dbReference>
<dbReference type="Pfam" id="PF22679">
    <property type="entry name" value="T1R_D3-like"/>
    <property type="match status" value="1"/>
</dbReference>
<keyword evidence="9" id="KW-0067">ATP-binding</keyword>
<dbReference type="SUPFAM" id="SSF52540">
    <property type="entry name" value="P-loop containing nucleoside triphosphate hydrolases"/>
    <property type="match status" value="2"/>
</dbReference>
<evidence type="ECO:0000256" key="8">
    <source>
        <dbReference type="ARBA" id="ARBA00022801"/>
    </source>
</evidence>
<dbReference type="GO" id="GO:0009307">
    <property type="term" value="P:DNA restriction-modification system"/>
    <property type="evidence" value="ECO:0007669"/>
    <property type="project" value="UniProtKB-KW"/>
</dbReference>
<evidence type="ECO:0000313" key="13">
    <source>
        <dbReference type="Proteomes" id="UP000644507"/>
    </source>
</evidence>
<evidence type="ECO:0000259" key="11">
    <source>
        <dbReference type="PROSITE" id="PS51192"/>
    </source>
</evidence>
<comment type="similarity">
    <text evidence="2">Belongs to the HsdR family.</text>
</comment>
<dbReference type="Pfam" id="PF18766">
    <property type="entry name" value="SWI2_SNF2"/>
    <property type="match status" value="1"/>
</dbReference>
<keyword evidence="8" id="KW-0378">Hydrolase</keyword>
<sequence>MAFNEDSRVKIPALGHLTRLGYRYLSLKKANWEKESNIFPEIFFSALQNLNPASTAEDHARALQELTLLLDNEDLGKAFYERLFDTSLLKLIDFEDFSNNSLHAVTELTCQNGDDEFRPDITLLVNGLPLVFIEVKKPNNRDGVIAERDRINVRFRNPKFRRFINATQLMVFSNNMEYDDDDPEPIQGAYYATTAVDFAHFNYFREEEKESLPSLPSLDAEVESFILSDTNLQSIQHAPEYATNKSPDSATNRLLTSLFAPARLQFLLRFGLTYVKTKLGYEKHIMRYPQLFATKAIANTLDEGKRSGIIWHTQGSGKTALAYYNVAFLTHYFQPKGIVPKFYFIVDRIDLLDQASREFSARGLIVHKISSRQDFAKDIKSNIAAHNHGGAREITVVNIQKFKDDPDVVKNQDYALGLQRVYFLDEVHRSYNPEGSFLANLQQSDPQAIRIGLTGTPLLSRKMTSKEKGKKAITFDSKVLFGDYIHKYYYNASIADGYTLRLIREQIETQFQAELREILASIDVQKGSSERTYVYAHHKFVAPMLKYIVQDLETARITNNDSTIAGMVICDSADQAKEMAKQFAKNHGTVTQPANNQPGLVAEHSTAYHFTPKQARTVKTASLILHDVGSKSERKAWVEDFTEGQTDLLFVYNMLLTGFDARRLKKLYLGRVIKDHNLLQALTRVNRTYKKFRYGYVVDFANIQSEFDKANAAYLKELQAELGDDLEHYEKLFKSPEEITAEIEQIKDALFHFDLTNAEVFNQQISEINDREKVRDLVKSLNTARSLYNLIRLSGQYEHLEALDFRKLNTLATVAEFRLTLLNQKAALENNADNTNLLNLALEEIVFAFHKTDEHELRLADELKQALRRTREALGGNFDPGDPEFISLYDELKRLFEKKNLTEVTAEEMATNIAALDSIYERHRELQRQNKLVLAKYDNDEKYARIHKRLLEKKDPTDNERKLCEALTDLKLETDLRIQNNKQLLTVPAFAEEELQRLIIEQFYKTHHLPLNPDNTRFIKSLLMKEYLAEFNGQKPA</sequence>
<dbReference type="GO" id="GO:0009035">
    <property type="term" value="F:type I site-specific deoxyribonuclease activity"/>
    <property type="evidence" value="ECO:0007669"/>
    <property type="project" value="UniProtKB-EC"/>
</dbReference>
<dbReference type="RefSeq" id="WP_189571239.1">
    <property type="nucleotide sequence ID" value="NZ_BMXI01000012.1"/>
</dbReference>
<dbReference type="GO" id="GO:0005524">
    <property type="term" value="F:ATP binding"/>
    <property type="evidence" value="ECO:0007669"/>
    <property type="project" value="UniProtKB-KW"/>
</dbReference>
<reference evidence="12" key="1">
    <citation type="journal article" date="2014" name="Int. J. Syst. Evol. Microbiol.">
        <title>Complete genome sequence of Corynebacterium casei LMG S-19264T (=DSM 44701T), isolated from a smear-ripened cheese.</title>
        <authorList>
            <consortium name="US DOE Joint Genome Institute (JGI-PGF)"/>
            <person name="Walter F."/>
            <person name="Albersmeier A."/>
            <person name="Kalinowski J."/>
            <person name="Ruckert C."/>
        </authorList>
    </citation>
    <scope>NUCLEOTIDE SEQUENCE</scope>
    <source>
        <strain evidence="12">KCTC 12988</strain>
    </source>
</reference>
<evidence type="ECO:0000256" key="6">
    <source>
        <dbReference type="ARBA" id="ARBA00022747"/>
    </source>
</evidence>
<reference evidence="12" key="2">
    <citation type="submission" date="2020-09" db="EMBL/GenBank/DDBJ databases">
        <authorList>
            <person name="Sun Q."/>
            <person name="Kim S."/>
        </authorList>
    </citation>
    <scope>NUCLEOTIDE SEQUENCE</scope>
    <source>
        <strain evidence="12">KCTC 12988</strain>
    </source>
</reference>
<keyword evidence="13" id="KW-1185">Reference proteome</keyword>
<evidence type="ECO:0000256" key="10">
    <source>
        <dbReference type="ARBA" id="ARBA00023125"/>
    </source>
</evidence>
<feature type="domain" description="Helicase ATP-binding" evidence="11">
    <location>
        <begin position="299"/>
        <end position="475"/>
    </location>
</feature>
<dbReference type="InterPro" id="IPR055180">
    <property type="entry name" value="HsdR_RecA-like_helicase_dom_2"/>
</dbReference>
<comment type="catalytic activity">
    <reaction evidence="1">
        <text>Endonucleolytic cleavage of DNA to give random double-stranded fragments with terminal 5'-phosphates, ATP is simultaneously hydrolyzed.</text>
        <dbReference type="EC" id="3.1.21.3"/>
    </reaction>
</comment>
<name>A0A918WMW4_9BACT</name>
<dbReference type="PANTHER" id="PTHR30195">
    <property type="entry name" value="TYPE I SITE-SPECIFIC DEOXYRIBONUCLEASE PROTEIN SUBUNIT M AND R"/>
    <property type="match status" value="1"/>
</dbReference>
<dbReference type="PANTHER" id="PTHR30195:SF15">
    <property type="entry name" value="TYPE I RESTRICTION ENZYME HINDI ENDONUCLEASE SUBUNIT"/>
    <property type="match status" value="1"/>
</dbReference>
<keyword evidence="4" id="KW-0540">Nuclease</keyword>
<dbReference type="CDD" id="cd22332">
    <property type="entry name" value="HsdR_N"/>
    <property type="match status" value="1"/>
</dbReference>
<dbReference type="InterPro" id="IPR007409">
    <property type="entry name" value="Restrct_endonuc_type1_HsdR_N"/>
</dbReference>